<reference evidence="1 2" key="1">
    <citation type="submission" date="2020-08" db="EMBL/GenBank/DDBJ databases">
        <title>Sequencing the genomes of 1000 actinobacteria strains.</title>
        <authorList>
            <person name="Klenk H.-P."/>
        </authorList>
    </citation>
    <scope>NUCLEOTIDE SEQUENCE [LARGE SCALE GENOMIC DNA]</scope>
    <source>
        <strain evidence="1 2">DSM 44772</strain>
    </source>
</reference>
<organism evidence="1 2">
    <name type="scientific">Actinomadura livida</name>
    <dbReference type="NCBI Taxonomy" id="79909"/>
    <lineage>
        <taxon>Bacteria</taxon>
        <taxon>Bacillati</taxon>
        <taxon>Actinomycetota</taxon>
        <taxon>Actinomycetes</taxon>
        <taxon>Streptosporangiales</taxon>
        <taxon>Thermomonosporaceae</taxon>
        <taxon>Actinomadura</taxon>
    </lineage>
</organism>
<dbReference type="AlphaFoldDB" id="A0A7W7N1W6"/>
<accession>A0A7W7N1W6</accession>
<name>A0A7W7N1W6_9ACTN</name>
<protein>
    <submittedName>
        <fullName evidence="1">Uncharacterized protein</fullName>
    </submittedName>
</protein>
<dbReference type="Proteomes" id="UP000549343">
    <property type="component" value="Unassembled WGS sequence"/>
</dbReference>
<dbReference type="EMBL" id="JACHMV010000001">
    <property type="protein sequence ID" value="MBB4778385.1"/>
    <property type="molecule type" value="Genomic_DNA"/>
</dbReference>
<proteinExistence type="predicted"/>
<comment type="caution">
    <text evidence="1">The sequence shown here is derived from an EMBL/GenBank/DDBJ whole genome shotgun (WGS) entry which is preliminary data.</text>
</comment>
<gene>
    <name evidence="1" type="ORF">F4557_006803</name>
</gene>
<sequence length="31" mass="3422">MRQMRPATVVSHAPGDSMASRCRGVMAYQRA</sequence>
<evidence type="ECO:0000313" key="1">
    <source>
        <dbReference type="EMBL" id="MBB4778385.1"/>
    </source>
</evidence>
<evidence type="ECO:0000313" key="2">
    <source>
        <dbReference type="Proteomes" id="UP000549343"/>
    </source>
</evidence>